<protein>
    <recommendedName>
        <fullName evidence="3">Extracellular solute-binding protein</fullName>
    </recommendedName>
</protein>
<dbReference type="SUPFAM" id="SSF53850">
    <property type="entry name" value="Periplasmic binding protein-like II"/>
    <property type="match status" value="1"/>
</dbReference>
<dbReference type="PANTHER" id="PTHR43649:SF11">
    <property type="entry name" value="ABC TRANSPORTER SUBSTRATE-BINDING PROTEIN YESO-RELATED"/>
    <property type="match status" value="1"/>
</dbReference>
<sequence>MSQTHLPRAGCVSAHPYITNHTEVLSKVKKKIIATLCAALMLSGVITGCSGSASSGSQAAASTGTSANTASGAEGKTTLNVLWWGSQTRHEMTTEMLEKFEELNPDIDVVMDYSDWDGYWTKLPAQVAGGQTPDVFQMDYAKLAEYVENGVTADLSSYIADGSLDMSNVEQNILDSGTIDGKVYAISTGTNAPALLYRQDILDELGLSLPMNPTMSEYAEVSKAVYEATGLRDTFITDSSAVIFRQHLRNYGLNLYNEDATALGFDDPKYLVNMWNLALQAQEEGWGLLPGEATATTAFDSMVTDAWSRLQNSNELQAYREATGKDIRMVMIPSLDDATTPASFLKPAMFWCVSADSDVKDAAVRFINFFTNSPECYDIVGIERAVPISSKMREYVAPSLDEVSQEVVEYVDYVSQPEMSSPLMNPDPPEHTKVSELLDQYSEQVRYGEITDLETAAQQFMDEANAILAAE</sequence>
<name>A0A0D8J0U3_9FIRM</name>
<gene>
    <name evidence="1" type="ORF">TQ39_05030</name>
</gene>
<proteinExistence type="predicted"/>
<dbReference type="Gene3D" id="3.40.190.10">
    <property type="entry name" value="Periplasmic binding protein-like II"/>
    <property type="match status" value="2"/>
</dbReference>
<dbReference type="InterPro" id="IPR050490">
    <property type="entry name" value="Bact_solute-bd_prot1"/>
</dbReference>
<dbReference type="Pfam" id="PF13416">
    <property type="entry name" value="SBP_bac_8"/>
    <property type="match status" value="1"/>
</dbReference>
<evidence type="ECO:0008006" key="3">
    <source>
        <dbReference type="Google" id="ProtNLM"/>
    </source>
</evidence>
<keyword evidence="2" id="KW-1185">Reference proteome</keyword>
<dbReference type="Proteomes" id="UP000032483">
    <property type="component" value="Unassembled WGS sequence"/>
</dbReference>
<dbReference type="EMBL" id="JXXK01000005">
    <property type="protein sequence ID" value="KJF40590.1"/>
    <property type="molecule type" value="Genomic_DNA"/>
</dbReference>
<dbReference type="InterPro" id="IPR006059">
    <property type="entry name" value="SBP"/>
</dbReference>
<evidence type="ECO:0000313" key="2">
    <source>
        <dbReference type="Proteomes" id="UP000032483"/>
    </source>
</evidence>
<dbReference type="PANTHER" id="PTHR43649">
    <property type="entry name" value="ARABINOSE-BINDING PROTEIN-RELATED"/>
    <property type="match status" value="1"/>
</dbReference>
<accession>A0A0D8J0U3</accession>
<comment type="caution">
    <text evidence="1">The sequence shown here is derived from an EMBL/GenBank/DDBJ whole genome shotgun (WGS) entry which is preliminary data.</text>
</comment>
<organism evidence="1 2">
    <name type="scientific">Ruthenibacterium lactatiformans</name>
    <dbReference type="NCBI Taxonomy" id="1550024"/>
    <lineage>
        <taxon>Bacteria</taxon>
        <taxon>Bacillati</taxon>
        <taxon>Bacillota</taxon>
        <taxon>Clostridia</taxon>
        <taxon>Eubacteriales</taxon>
        <taxon>Oscillospiraceae</taxon>
        <taxon>Ruthenibacterium</taxon>
    </lineage>
</organism>
<dbReference type="AlphaFoldDB" id="A0A0D8J0U3"/>
<reference evidence="1" key="1">
    <citation type="submission" date="2015-02" db="EMBL/GenBank/DDBJ databases">
        <title>A novel member of the family Ruminococcaceae isolated from human feces.</title>
        <authorList>
            <person name="Shkoporov A.N."/>
            <person name="Chaplin A.V."/>
            <person name="Motuzova O.V."/>
            <person name="Kafarskaia L.I."/>
            <person name="Khokhlova E.V."/>
            <person name="Efimov B.A."/>
        </authorList>
    </citation>
    <scope>NUCLEOTIDE SEQUENCE [LARGE SCALE GENOMIC DNA]</scope>
    <source>
        <strain evidence="1">585-1</strain>
    </source>
</reference>
<evidence type="ECO:0000313" key="1">
    <source>
        <dbReference type="EMBL" id="KJF40590.1"/>
    </source>
</evidence>